<accession>A0ABD5P6C3</accession>
<feature type="compositionally biased region" description="Acidic residues" evidence="1">
    <location>
        <begin position="102"/>
        <end position="111"/>
    </location>
</feature>
<feature type="region of interest" description="Disordered" evidence="1">
    <location>
        <begin position="87"/>
        <end position="111"/>
    </location>
</feature>
<sequence length="111" mass="12077">MSQDTPVHDGGSDEREQGVEFGDLADELAAADYPLTLEELLSEHGDETLVLGDETTTLREVLEPLGEDEYASAEEVREAVIGMVGDEAVGRKRYSDRGGETPAEDDEDESF</sequence>
<name>A0ABD5P6C3_9EURY</name>
<gene>
    <name evidence="2" type="ORF">ACFO0N_00245</name>
</gene>
<feature type="region of interest" description="Disordered" evidence="1">
    <location>
        <begin position="1"/>
        <end position="20"/>
    </location>
</feature>
<reference evidence="2 3" key="1">
    <citation type="journal article" date="2019" name="Int. J. Syst. Evol. Microbiol.">
        <title>The Global Catalogue of Microorganisms (GCM) 10K type strain sequencing project: providing services to taxonomists for standard genome sequencing and annotation.</title>
        <authorList>
            <consortium name="The Broad Institute Genomics Platform"/>
            <consortium name="The Broad Institute Genome Sequencing Center for Infectious Disease"/>
            <person name="Wu L."/>
            <person name="Ma J."/>
        </authorList>
    </citation>
    <scope>NUCLEOTIDE SEQUENCE [LARGE SCALE GENOMIC DNA]</scope>
    <source>
        <strain evidence="2 3">CGMCC 1.12553</strain>
    </source>
</reference>
<feature type="compositionally biased region" description="Basic and acidic residues" evidence="1">
    <location>
        <begin position="1"/>
        <end position="18"/>
    </location>
</feature>
<proteinExistence type="predicted"/>
<protein>
    <recommendedName>
        <fullName evidence="4">DUF2795 domain-containing protein</fullName>
    </recommendedName>
</protein>
<dbReference type="InterPro" id="IPR043899">
    <property type="entry name" value="DUF5789"/>
</dbReference>
<feature type="compositionally biased region" description="Basic and acidic residues" evidence="1">
    <location>
        <begin position="88"/>
        <end position="99"/>
    </location>
</feature>
<evidence type="ECO:0000313" key="3">
    <source>
        <dbReference type="Proteomes" id="UP001595921"/>
    </source>
</evidence>
<comment type="caution">
    <text evidence="2">The sequence shown here is derived from an EMBL/GenBank/DDBJ whole genome shotgun (WGS) entry which is preliminary data.</text>
</comment>
<evidence type="ECO:0000313" key="2">
    <source>
        <dbReference type="EMBL" id="MFC4356372.1"/>
    </source>
</evidence>
<evidence type="ECO:0000256" key="1">
    <source>
        <dbReference type="SAM" id="MobiDB-lite"/>
    </source>
</evidence>
<evidence type="ECO:0008006" key="4">
    <source>
        <dbReference type="Google" id="ProtNLM"/>
    </source>
</evidence>
<dbReference type="EMBL" id="JBHSDS010000001">
    <property type="protein sequence ID" value="MFC4356372.1"/>
    <property type="molecule type" value="Genomic_DNA"/>
</dbReference>
<keyword evidence="3" id="KW-1185">Reference proteome</keyword>
<dbReference type="RefSeq" id="WP_267624728.1">
    <property type="nucleotide sequence ID" value="NZ_JAODIW010000010.1"/>
</dbReference>
<dbReference type="Pfam" id="PF19102">
    <property type="entry name" value="DUF5789"/>
    <property type="match status" value="1"/>
</dbReference>
<organism evidence="2 3">
    <name type="scientific">Halobium salinum</name>
    <dbReference type="NCBI Taxonomy" id="1364940"/>
    <lineage>
        <taxon>Archaea</taxon>
        <taxon>Methanobacteriati</taxon>
        <taxon>Methanobacteriota</taxon>
        <taxon>Stenosarchaea group</taxon>
        <taxon>Halobacteria</taxon>
        <taxon>Halobacteriales</taxon>
        <taxon>Haloferacaceae</taxon>
        <taxon>Halobium</taxon>
    </lineage>
</organism>
<dbReference type="AlphaFoldDB" id="A0ABD5P6C3"/>
<dbReference type="Proteomes" id="UP001595921">
    <property type="component" value="Unassembled WGS sequence"/>
</dbReference>